<organism evidence="2 3">
    <name type="scientific">Haloquadratum walsbyi J07HQW1</name>
    <dbReference type="NCBI Taxonomy" id="1238424"/>
    <lineage>
        <taxon>Archaea</taxon>
        <taxon>Methanobacteriati</taxon>
        <taxon>Methanobacteriota</taxon>
        <taxon>Stenosarchaea group</taxon>
        <taxon>Halobacteria</taxon>
        <taxon>Halobacteriales</taxon>
        <taxon>Haloferacaceae</taxon>
        <taxon>Haloquadratum</taxon>
    </lineage>
</organism>
<dbReference type="Proteomes" id="UP000030649">
    <property type="component" value="Unassembled WGS sequence"/>
</dbReference>
<feature type="compositionally biased region" description="Pro residues" evidence="1">
    <location>
        <begin position="43"/>
        <end position="62"/>
    </location>
</feature>
<dbReference type="AlphaFoldDB" id="U1N9S3"/>
<evidence type="ECO:0000313" key="3">
    <source>
        <dbReference type="Proteomes" id="UP000030649"/>
    </source>
</evidence>
<protein>
    <submittedName>
        <fullName evidence="2">Uncharacterized protein</fullName>
    </submittedName>
</protein>
<dbReference type="EMBL" id="KE356560">
    <property type="protein sequence ID" value="ERG93550.1"/>
    <property type="molecule type" value="Genomic_DNA"/>
</dbReference>
<dbReference type="HOGENOM" id="CLU_2893209_0_0_2"/>
<evidence type="ECO:0000313" key="2">
    <source>
        <dbReference type="EMBL" id="ERG93550.1"/>
    </source>
</evidence>
<evidence type="ECO:0000256" key="1">
    <source>
        <dbReference type="SAM" id="MobiDB-lite"/>
    </source>
</evidence>
<dbReference type="STRING" id="1238424.J07HQW1_03614"/>
<gene>
    <name evidence="2" type="ORF">J07HQW1_03614</name>
</gene>
<feature type="region of interest" description="Disordered" evidence="1">
    <location>
        <begin position="1"/>
        <end position="62"/>
    </location>
</feature>
<feature type="compositionally biased region" description="Polar residues" evidence="1">
    <location>
        <begin position="1"/>
        <end position="39"/>
    </location>
</feature>
<accession>U1N9S3</accession>
<proteinExistence type="predicted"/>
<reference evidence="2 3" key="1">
    <citation type="journal article" date="2013" name="PLoS ONE">
        <title>Assembly-driven community genomics of a hypersaline microbial ecosystem.</title>
        <authorList>
            <person name="Podell S."/>
            <person name="Ugalde J.A."/>
            <person name="Narasingarao P."/>
            <person name="Banfield J.F."/>
            <person name="Heidelberg K.B."/>
            <person name="Allen E.E."/>
        </authorList>
    </citation>
    <scope>NUCLEOTIDE SEQUENCE [LARGE SCALE GENOMIC DNA]</scope>
    <source>
        <strain evidence="3">J07HQW1</strain>
    </source>
</reference>
<name>U1N9S3_9EURY</name>
<sequence length="62" mass="6584">MTAQTPAQSPTEGLSRPTPTDSAESILTSKTSDSRQYTEAPSMPTPLAPEHGPQPHPQPTSR</sequence>